<dbReference type="InterPro" id="IPR002347">
    <property type="entry name" value="SDR_fam"/>
</dbReference>
<dbReference type="EMBL" id="JAINVV010000011">
    <property type="protein sequence ID" value="MBY8825225.1"/>
    <property type="molecule type" value="Genomic_DNA"/>
</dbReference>
<keyword evidence="4" id="KW-1185">Reference proteome</keyword>
<dbReference type="NCBIfam" id="NF005559">
    <property type="entry name" value="PRK07231.1"/>
    <property type="match status" value="1"/>
</dbReference>
<dbReference type="GO" id="GO:0047936">
    <property type="term" value="F:glucose 1-dehydrogenase [NAD(P)+] activity"/>
    <property type="evidence" value="ECO:0007669"/>
    <property type="project" value="UniProtKB-EC"/>
</dbReference>
<dbReference type="EC" id="1.1.1.47" evidence="3"/>
<gene>
    <name evidence="3" type="ORF">K7G82_23180</name>
</gene>
<evidence type="ECO:0000313" key="4">
    <source>
        <dbReference type="Proteomes" id="UP000706039"/>
    </source>
</evidence>
<dbReference type="PRINTS" id="PR00081">
    <property type="entry name" value="GDHRDH"/>
</dbReference>
<sequence length="258" mass="26332">MADRVKGKVALVTGAGSGMGAASATLLAREGAAVVVTDIRADSGEQVAADIRRAGGSAIFANHDVADEESWISALDQAHAAFGGLDIVVNNAGIGDPLGTVEALNLDEWRAMMRVNLDGVFLGVKHGIGAIRRTGRGGSIVNFSSILGMVGSPNTAAYVASKGGVRLLTKSAALHCAAQRNGIRVNAILPGWIRTPMSQGALENRGVAAGPSRAIEATPLGRLGEPEEVAYGVLFLASDEASFVTGTELAIDGGYLAQ</sequence>
<dbReference type="Gene3D" id="3.40.50.720">
    <property type="entry name" value="NAD(P)-binding Rossmann-like Domain"/>
    <property type="match status" value="1"/>
</dbReference>
<dbReference type="PRINTS" id="PR00080">
    <property type="entry name" value="SDRFAMILY"/>
</dbReference>
<evidence type="ECO:0000256" key="2">
    <source>
        <dbReference type="ARBA" id="ARBA00023002"/>
    </source>
</evidence>
<dbReference type="SUPFAM" id="SSF51735">
    <property type="entry name" value="NAD(P)-binding Rossmann-fold domains"/>
    <property type="match status" value="1"/>
</dbReference>
<dbReference type="PANTHER" id="PTHR24321:SF8">
    <property type="entry name" value="ESTRADIOL 17-BETA-DEHYDROGENASE 8-RELATED"/>
    <property type="match status" value="1"/>
</dbReference>
<evidence type="ECO:0000313" key="3">
    <source>
        <dbReference type="EMBL" id="MBY8825225.1"/>
    </source>
</evidence>
<comment type="similarity">
    <text evidence="1">Belongs to the short-chain dehydrogenases/reductases (SDR) family.</text>
</comment>
<evidence type="ECO:0000256" key="1">
    <source>
        <dbReference type="ARBA" id="ARBA00006484"/>
    </source>
</evidence>
<accession>A0ABS7PX48</accession>
<dbReference type="Proteomes" id="UP000706039">
    <property type="component" value="Unassembled WGS sequence"/>
</dbReference>
<dbReference type="PROSITE" id="PS00061">
    <property type="entry name" value="ADH_SHORT"/>
    <property type="match status" value="1"/>
</dbReference>
<dbReference type="PANTHER" id="PTHR24321">
    <property type="entry name" value="DEHYDROGENASES, SHORT CHAIN"/>
    <property type="match status" value="1"/>
</dbReference>
<name>A0ABS7PX48_9SPHN</name>
<dbReference type="RefSeq" id="WP_222992322.1">
    <property type="nucleotide sequence ID" value="NZ_JAINVV010000011.1"/>
</dbReference>
<organism evidence="3 4">
    <name type="scientific">Sphingomonas colocasiae</name>
    <dbReference type="NCBI Taxonomy" id="1848973"/>
    <lineage>
        <taxon>Bacteria</taxon>
        <taxon>Pseudomonadati</taxon>
        <taxon>Pseudomonadota</taxon>
        <taxon>Alphaproteobacteria</taxon>
        <taxon>Sphingomonadales</taxon>
        <taxon>Sphingomonadaceae</taxon>
        <taxon>Sphingomonas</taxon>
    </lineage>
</organism>
<comment type="caution">
    <text evidence="3">The sequence shown here is derived from an EMBL/GenBank/DDBJ whole genome shotgun (WGS) entry which is preliminary data.</text>
</comment>
<keyword evidence="2 3" id="KW-0560">Oxidoreductase</keyword>
<dbReference type="InterPro" id="IPR020904">
    <property type="entry name" value="Sc_DH/Rdtase_CS"/>
</dbReference>
<dbReference type="Pfam" id="PF13561">
    <property type="entry name" value="adh_short_C2"/>
    <property type="match status" value="1"/>
</dbReference>
<protein>
    <submittedName>
        <fullName evidence="3">Glucose 1-dehydrogenase</fullName>
        <ecNumber evidence="3">1.1.1.47</ecNumber>
    </submittedName>
</protein>
<reference evidence="3 4" key="1">
    <citation type="submission" date="2021-08" db="EMBL/GenBank/DDBJ databases">
        <authorList>
            <person name="Tuo L."/>
        </authorList>
    </citation>
    <scope>NUCLEOTIDE SEQUENCE [LARGE SCALE GENOMIC DNA]</scope>
    <source>
        <strain evidence="3 4">JCM 31229</strain>
    </source>
</reference>
<proteinExistence type="inferred from homology"/>
<dbReference type="InterPro" id="IPR036291">
    <property type="entry name" value="NAD(P)-bd_dom_sf"/>
</dbReference>